<organism evidence="3 4">
    <name type="scientific">Trypanosoma theileri</name>
    <dbReference type="NCBI Taxonomy" id="67003"/>
    <lineage>
        <taxon>Eukaryota</taxon>
        <taxon>Discoba</taxon>
        <taxon>Euglenozoa</taxon>
        <taxon>Kinetoplastea</taxon>
        <taxon>Metakinetoplastina</taxon>
        <taxon>Trypanosomatida</taxon>
        <taxon>Trypanosomatidae</taxon>
        <taxon>Trypanosoma</taxon>
    </lineage>
</organism>
<keyword evidence="4" id="KW-1185">Reference proteome</keyword>
<dbReference type="Pfam" id="PF14913">
    <property type="entry name" value="DPCD"/>
    <property type="match status" value="1"/>
</dbReference>
<dbReference type="VEuPathDB" id="TriTrypDB:TM35_000242190"/>
<dbReference type="OrthoDB" id="10256139at2759"/>
<comment type="caution">
    <text evidence="3">The sequence shown here is derived from an EMBL/GenBank/DDBJ whole genome shotgun (WGS) entry which is preliminary data.</text>
</comment>
<dbReference type="RefSeq" id="XP_028881135.1">
    <property type="nucleotide sequence ID" value="XM_029027631.1"/>
</dbReference>
<gene>
    <name evidence="3" type="ORF">TM35_000242190</name>
</gene>
<dbReference type="PANTHER" id="PTHR31921">
    <property type="entry name" value="PROTEIN DPCD"/>
    <property type="match status" value="1"/>
</dbReference>
<evidence type="ECO:0000256" key="2">
    <source>
        <dbReference type="ARBA" id="ARBA00020330"/>
    </source>
</evidence>
<comment type="similarity">
    <text evidence="1">Belongs to the DPCD family.</text>
</comment>
<evidence type="ECO:0000313" key="4">
    <source>
        <dbReference type="Proteomes" id="UP000192257"/>
    </source>
</evidence>
<accession>A0A1X0NSA8</accession>
<dbReference type="PRINTS" id="PR02065">
    <property type="entry name" value="PROTEINDPCD"/>
</dbReference>
<dbReference type="AlphaFoldDB" id="A0A1X0NSA8"/>
<dbReference type="GeneID" id="39987411"/>
<proteinExistence type="inferred from homology"/>
<dbReference type="InterPro" id="IPR026224">
    <property type="entry name" value="DPCD"/>
</dbReference>
<dbReference type="STRING" id="67003.A0A1X0NSA8"/>
<dbReference type="Proteomes" id="UP000192257">
    <property type="component" value="Unassembled WGS sequence"/>
</dbReference>
<dbReference type="EMBL" id="NBCO01000024">
    <property type="protein sequence ID" value="ORC87069.1"/>
    <property type="molecule type" value="Genomic_DNA"/>
</dbReference>
<sequence length="201" mass="23034">MNTSLAEPKTSVILNERKRITSKFTDGSEMIEEYDIITDDLLLRKYRTKNALGNYSDWEIEVGSEAKTRNLDKEILVEASGSPELVKQDTPEYHVFRIRNLPYPKEVFSVTVERRNSDDIGEIVVRTSNKKYFKRLNIPVLQRHHIPLDPSHLSYDVQHNTLIIRYKKHLSVLAAEAAAKKERAALPAKRVGTDDNGCAQQ</sequence>
<name>A0A1X0NSA8_9TRYP</name>
<evidence type="ECO:0000313" key="3">
    <source>
        <dbReference type="EMBL" id="ORC87069.1"/>
    </source>
</evidence>
<reference evidence="3 4" key="1">
    <citation type="submission" date="2017-03" db="EMBL/GenBank/DDBJ databases">
        <title>An alternative strategy for trypanosome survival in the mammalian bloodstream revealed through genome and transcriptome analysis of the ubiquitous bovine parasite Trypanosoma (Megatrypanum) theileri.</title>
        <authorList>
            <person name="Kelly S."/>
            <person name="Ivens A."/>
            <person name="Mott A."/>
            <person name="O'Neill E."/>
            <person name="Emms D."/>
            <person name="Macleod O."/>
            <person name="Voorheis P."/>
            <person name="Matthews J."/>
            <person name="Matthews K."/>
            <person name="Carrington M."/>
        </authorList>
    </citation>
    <scope>NUCLEOTIDE SEQUENCE [LARGE SCALE GENOMIC DNA]</scope>
    <source>
        <strain evidence="3">Edinburgh</strain>
    </source>
</reference>
<protein>
    <recommendedName>
        <fullName evidence="2">Protein DPCD</fullName>
    </recommendedName>
</protein>
<evidence type="ECO:0000256" key="1">
    <source>
        <dbReference type="ARBA" id="ARBA00010597"/>
    </source>
</evidence>
<dbReference type="PANTHER" id="PTHR31921:SF1">
    <property type="entry name" value="PROTEIN DPCD"/>
    <property type="match status" value="1"/>
</dbReference>